<keyword evidence="2" id="KW-0802">TPR repeat</keyword>
<keyword evidence="1" id="KW-0677">Repeat</keyword>
<dbReference type="PANTHER" id="PTHR11242:SF0">
    <property type="entry name" value="TPR_REGION DOMAIN-CONTAINING PROTEIN"/>
    <property type="match status" value="1"/>
</dbReference>
<organism evidence="3 4">
    <name type="scientific">Microdochium trichocladiopsis</name>
    <dbReference type="NCBI Taxonomy" id="1682393"/>
    <lineage>
        <taxon>Eukaryota</taxon>
        <taxon>Fungi</taxon>
        <taxon>Dikarya</taxon>
        <taxon>Ascomycota</taxon>
        <taxon>Pezizomycotina</taxon>
        <taxon>Sordariomycetes</taxon>
        <taxon>Xylariomycetidae</taxon>
        <taxon>Xylariales</taxon>
        <taxon>Microdochiaceae</taxon>
        <taxon>Microdochium</taxon>
    </lineage>
</organism>
<keyword evidence="4" id="KW-1185">Reference proteome</keyword>
<dbReference type="AlphaFoldDB" id="A0A9P8XQS8"/>
<evidence type="ECO:0000256" key="2">
    <source>
        <dbReference type="ARBA" id="ARBA00022803"/>
    </source>
</evidence>
<reference evidence="3" key="1">
    <citation type="journal article" date="2021" name="Nat. Commun.">
        <title>Genetic determinants of endophytism in the Arabidopsis root mycobiome.</title>
        <authorList>
            <person name="Mesny F."/>
            <person name="Miyauchi S."/>
            <person name="Thiergart T."/>
            <person name="Pickel B."/>
            <person name="Atanasova L."/>
            <person name="Karlsson M."/>
            <person name="Huettel B."/>
            <person name="Barry K.W."/>
            <person name="Haridas S."/>
            <person name="Chen C."/>
            <person name="Bauer D."/>
            <person name="Andreopoulos W."/>
            <person name="Pangilinan J."/>
            <person name="LaButti K."/>
            <person name="Riley R."/>
            <person name="Lipzen A."/>
            <person name="Clum A."/>
            <person name="Drula E."/>
            <person name="Henrissat B."/>
            <person name="Kohler A."/>
            <person name="Grigoriev I.V."/>
            <person name="Martin F.M."/>
            <person name="Hacquard S."/>
        </authorList>
    </citation>
    <scope>NUCLEOTIDE SEQUENCE</scope>
    <source>
        <strain evidence="3">MPI-CAGE-CH-0230</strain>
    </source>
</reference>
<evidence type="ECO:0000256" key="1">
    <source>
        <dbReference type="ARBA" id="ARBA00022737"/>
    </source>
</evidence>
<name>A0A9P8XQS8_9PEZI</name>
<proteinExistence type="predicted"/>
<accession>A0A9P8XQS8</accession>
<dbReference type="Gene3D" id="1.25.40.10">
    <property type="entry name" value="Tetratricopeptide repeat domain"/>
    <property type="match status" value="1"/>
</dbReference>
<dbReference type="GeneID" id="70180513"/>
<dbReference type="Proteomes" id="UP000756346">
    <property type="component" value="Unassembled WGS sequence"/>
</dbReference>
<protein>
    <submittedName>
        <fullName evidence="3">Uncharacterized protein</fullName>
    </submittedName>
</protein>
<dbReference type="InterPro" id="IPR039663">
    <property type="entry name" value="AIP/AIPL1/TTC9"/>
</dbReference>
<dbReference type="InterPro" id="IPR011990">
    <property type="entry name" value="TPR-like_helical_dom_sf"/>
</dbReference>
<evidence type="ECO:0000313" key="3">
    <source>
        <dbReference type="EMBL" id="KAH7012248.1"/>
    </source>
</evidence>
<evidence type="ECO:0000313" key="4">
    <source>
        <dbReference type="Proteomes" id="UP000756346"/>
    </source>
</evidence>
<sequence>MATKETPSFVSLPPEIRVQIYQLLLDYDLNGNYSYKHALALFRLSKLINREAKEEFFKLNIFVRVEAVWPEKFVFERHVPIVLKDQQAERFAEHSLSVFITSCNPEPRRPQYSVVLRVGDLDNFILTWLGARLPKERFNVELRLRNRCATAWDETITTERLQRRLLMPFAIFKPRRSLVITGEPTPLPSVTQELHAAQLVRLPTREECLTKATALKATGNEAIGQGDYHNALENYREALDAIYYIIRGGQQYKYYPFTVHGHMMEPWLGRNWQDERERLYHELMANICQVLLKLEHWNKLIEWGTQSISPFRRGGWRPSPEVEAARGQGFPGFISIGKIYYRTALGYKALGDEVEALSLLEVAQVYLPHDKLIREHIQACKELIALRSTQS</sequence>
<gene>
    <name evidence="3" type="ORF">B0I36DRAFT_256801</name>
</gene>
<dbReference type="EMBL" id="JAGTJQ010000015">
    <property type="protein sequence ID" value="KAH7012248.1"/>
    <property type="molecule type" value="Genomic_DNA"/>
</dbReference>
<comment type="caution">
    <text evidence="3">The sequence shown here is derived from an EMBL/GenBank/DDBJ whole genome shotgun (WGS) entry which is preliminary data.</text>
</comment>
<dbReference type="SUPFAM" id="SSF48452">
    <property type="entry name" value="TPR-like"/>
    <property type="match status" value="1"/>
</dbReference>
<dbReference type="OrthoDB" id="5229512at2759"/>
<dbReference type="RefSeq" id="XP_046004624.1">
    <property type="nucleotide sequence ID" value="XM_046150967.1"/>
</dbReference>
<dbReference type="PANTHER" id="PTHR11242">
    <property type="entry name" value="ARYL HYDROCARBON RECEPTOR INTERACTING PROTEIN RELATED"/>
    <property type="match status" value="1"/>
</dbReference>